<keyword evidence="1" id="KW-0808">Transferase</keyword>
<proteinExistence type="predicted"/>
<reference evidence="1 2" key="1">
    <citation type="journal article" date="2017" name="Genome Announc.">
        <title>Draft Genome Sequence of Romboutsia weinsteinii sp. nov. Strain CCRI-19649(T) Isolated from Surface Water.</title>
        <authorList>
            <person name="Maheux A.F."/>
            <person name="Boudreau D.K."/>
            <person name="Berube E."/>
            <person name="Boissinot M."/>
            <person name="Cantin P."/>
            <person name="Raymond F."/>
            <person name="Corbeil J."/>
            <person name="Omar R.F."/>
            <person name="Bergeron M.G."/>
        </authorList>
    </citation>
    <scope>NUCLEOTIDE SEQUENCE [LARGE SCALE GENOMIC DNA]</scope>
    <source>
        <strain evidence="1 2">CCRI-19649</strain>
    </source>
</reference>
<dbReference type="OrthoDB" id="1754517at2"/>
<dbReference type="RefSeq" id="WP_094369456.1">
    <property type="nucleotide sequence ID" value="NZ_NOJY02000043.1"/>
</dbReference>
<protein>
    <submittedName>
        <fullName evidence="1">Kinase</fullName>
    </submittedName>
</protein>
<dbReference type="AlphaFoldDB" id="A0A371IZK9"/>
<dbReference type="EMBL" id="NOJY02000043">
    <property type="protein sequence ID" value="RDY25884.1"/>
    <property type="molecule type" value="Genomic_DNA"/>
</dbReference>
<gene>
    <name evidence="1" type="ORF">CHL78_015960</name>
</gene>
<sequence>MISFDINGAIVDFDERLDNYNRIRRVFKEIARDSQGNFEDYCLNNIQNIKQISDKCLNIGENLIEQALKKSIETIVSYGVLTIDIEIFKEIYAMKYLNFQRLFNNLNKEMLLPNKNKRNNMKILDIKRIIQKISQYIYEDCFNIHFAVVDALLENNVDNVEKYLDEEDIKKSNALYNNYKDGFITKLDECKVVEQIIKLNPYKRELYEFLIKEEGDFSREIERFTDYIGYDLRGYKEGLMDSYIKQLMDNNIGDIESEKEKVKKYAKYIGCEDSSLFITRLDAIYTFENA</sequence>
<keyword evidence="1" id="KW-0418">Kinase</keyword>
<dbReference type="Proteomes" id="UP000215694">
    <property type="component" value="Unassembled WGS sequence"/>
</dbReference>
<organism evidence="1 2">
    <name type="scientific">Romboutsia weinsteinii</name>
    <dbReference type="NCBI Taxonomy" id="2020949"/>
    <lineage>
        <taxon>Bacteria</taxon>
        <taxon>Bacillati</taxon>
        <taxon>Bacillota</taxon>
        <taxon>Clostridia</taxon>
        <taxon>Peptostreptococcales</taxon>
        <taxon>Peptostreptococcaceae</taxon>
        <taxon>Romboutsia</taxon>
    </lineage>
</organism>
<comment type="caution">
    <text evidence="1">The sequence shown here is derived from an EMBL/GenBank/DDBJ whole genome shotgun (WGS) entry which is preliminary data.</text>
</comment>
<keyword evidence="2" id="KW-1185">Reference proteome</keyword>
<accession>A0A371IZK9</accession>
<dbReference type="GO" id="GO:0016301">
    <property type="term" value="F:kinase activity"/>
    <property type="evidence" value="ECO:0007669"/>
    <property type="project" value="UniProtKB-KW"/>
</dbReference>
<evidence type="ECO:0000313" key="1">
    <source>
        <dbReference type="EMBL" id="RDY25884.1"/>
    </source>
</evidence>
<evidence type="ECO:0000313" key="2">
    <source>
        <dbReference type="Proteomes" id="UP000215694"/>
    </source>
</evidence>
<name>A0A371IZK9_9FIRM</name>